<keyword evidence="5" id="KW-1185">Reference proteome</keyword>
<evidence type="ECO:0000313" key="5">
    <source>
        <dbReference type="Proteomes" id="UP000219252"/>
    </source>
</evidence>
<evidence type="ECO:0000313" key="4">
    <source>
        <dbReference type="EMBL" id="SOC43728.1"/>
    </source>
</evidence>
<dbReference type="Proteomes" id="UP000219252">
    <property type="component" value="Unassembled WGS sequence"/>
</dbReference>
<gene>
    <name evidence="4" type="ORF">SAMN05877842_11727</name>
</gene>
<dbReference type="PANTHER" id="PTHR43479:SF11">
    <property type="entry name" value="ACREF_ENVCD OPERON REPRESSOR-RELATED"/>
    <property type="match status" value="1"/>
</dbReference>
<dbReference type="InterPro" id="IPR009057">
    <property type="entry name" value="Homeodomain-like_sf"/>
</dbReference>
<dbReference type="RefSeq" id="WP_097150870.1">
    <property type="nucleotide sequence ID" value="NZ_OBQC01000017.1"/>
</dbReference>
<dbReference type="Gene3D" id="1.10.357.10">
    <property type="entry name" value="Tetracycline Repressor, domain 2"/>
    <property type="match status" value="1"/>
</dbReference>
<accession>A0A285UQR8</accession>
<feature type="DNA-binding region" description="H-T-H motif" evidence="2">
    <location>
        <begin position="34"/>
        <end position="53"/>
    </location>
</feature>
<proteinExistence type="predicted"/>
<dbReference type="GO" id="GO:0003677">
    <property type="term" value="F:DNA binding"/>
    <property type="evidence" value="ECO:0007669"/>
    <property type="project" value="UniProtKB-UniRule"/>
</dbReference>
<dbReference type="InterPro" id="IPR036271">
    <property type="entry name" value="Tet_transcr_reg_TetR-rel_C_sf"/>
</dbReference>
<dbReference type="SUPFAM" id="SSF46689">
    <property type="entry name" value="Homeodomain-like"/>
    <property type="match status" value="1"/>
</dbReference>
<dbReference type="SUPFAM" id="SSF48498">
    <property type="entry name" value="Tetracyclin repressor-like, C-terminal domain"/>
    <property type="match status" value="1"/>
</dbReference>
<dbReference type="PANTHER" id="PTHR43479">
    <property type="entry name" value="ACREF/ENVCD OPERON REPRESSOR-RELATED"/>
    <property type="match status" value="1"/>
</dbReference>
<dbReference type="Pfam" id="PF00440">
    <property type="entry name" value="TetR_N"/>
    <property type="match status" value="1"/>
</dbReference>
<evidence type="ECO:0000256" key="1">
    <source>
        <dbReference type="ARBA" id="ARBA00023125"/>
    </source>
</evidence>
<reference evidence="5" key="1">
    <citation type="submission" date="2017-08" db="EMBL/GenBank/DDBJ databases">
        <authorList>
            <person name="Varghese N."/>
            <person name="Submissions S."/>
        </authorList>
    </citation>
    <scope>NUCLEOTIDE SEQUENCE [LARGE SCALE GENOMIC DNA]</scope>
    <source>
        <strain evidence="5">JC23</strain>
    </source>
</reference>
<dbReference type="PRINTS" id="PR00455">
    <property type="entry name" value="HTHTETR"/>
</dbReference>
<dbReference type="EMBL" id="OBQC01000017">
    <property type="protein sequence ID" value="SOC43728.1"/>
    <property type="molecule type" value="Genomic_DNA"/>
</dbReference>
<evidence type="ECO:0000259" key="3">
    <source>
        <dbReference type="PROSITE" id="PS50977"/>
    </source>
</evidence>
<name>A0A285UQR8_9BACL</name>
<dbReference type="PROSITE" id="PS50977">
    <property type="entry name" value="HTH_TETR_2"/>
    <property type="match status" value="1"/>
</dbReference>
<dbReference type="InterPro" id="IPR050624">
    <property type="entry name" value="HTH-type_Tx_Regulator"/>
</dbReference>
<dbReference type="OrthoDB" id="9780939at2"/>
<evidence type="ECO:0000256" key="2">
    <source>
        <dbReference type="PROSITE-ProRule" id="PRU00335"/>
    </source>
</evidence>
<protein>
    <submittedName>
        <fullName evidence="4">TetR family transcriptional regulator</fullName>
    </submittedName>
</protein>
<feature type="domain" description="HTH tetR-type" evidence="3">
    <location>
        <begin position="11"/>
        <end position="71"/>
    </location>
</feature>
<dbReference type="InterPro" id="IPR001647">
    <property type="entry name" value="HTH_TetR"/>
</dbReference>
<dbReference type="AlphaFoldDB" id="A0A285UQR8"/>
<keyword evidence="1 2" id="KW-0238">DNA-binding</keyword>
<organism evidence="4 5">
    <name type="scientific">Ureibacillus acetophenoni</name>
    <dbReference type="NCBI Taxonomy" id="614649"/>
    <lineage>
        <taxon>Bacteria</taxon>
        <taxon>Bacillati</taxon>
        <taxon>Bacillota</taxon>
        <taxon>Bacilli</taxon>
        <taxon>Bacillales</taxon>
        <taxon>Caryophanaceae</taxon>
        <taxon>Ureibacillus</taxon>
    </lineage>
</organism>
<sequence length="197" mass="22497">MSGENQSRSIEQKKENVLQCAIKLFAEKGYDATTIGEIAKAANVSFGLVSTYYGNKEQLFTACISIPAETYLAEMLMFETEPLSFKEEITQMIKNHIHIISNRKDYLQLFVQVNSQYERFPKAFEVANIYTQKLTRNIEELIKNGKLKDQLITGNAEKIAIAYVSLLFGLRLSYSDDPTTEDWNQFVDIALRLFGPK</sequence>